<dbReference type="EMBL" id="JACMSC010000012">
    <property type="protein sequence ID" value="KAG6496141.1"/>
    <property type="molecule type" value="Genomic_DNA"/>
</dbReference>
<proteinExistence type="predicted"/>
<keyword evidence="3" id="KW-1185">Reference proteome</keyword>
<protein>
    <recommendedName>
        <fullName evidence="4">Mitochondrial protein</fullName>
    </recommendedName>
</protein>
<evidence type="ECO:0008006" key="4">
    <source>
        <dbReference type="Google" id="ProtNLM"/>
    </source>
</evidence>
<feature type="compositionally biased region" description="Basic and acidic residues" evidence="1">
    <location>
        <begin position="253"/>
        <end position="275"/>
    </location>
</feature>
<evidence type="ECO:0000313" key="2">
    <source>
        <dbReference type="EMBL" id="KAG6496141.1"/>
    </source>
</evidence>
<name>A0A8J5FYC2_ZINOF</name>
<feature type="region of interest" description="Disordered" evidence="1">
    <location>
        <begin position="234"/>
        <end position="278"/>
    </location>
</feature>
<reference evidence="2 3" key="1">
    <citation type="submission" date="2020-08" db="EMBL/GenBank/DDBJ databases">
        <title>Plant Genome Project.</title>
        <authorList>
            <person name="Zhang R.-G."/>
        </authorList>
    </citation>
    <scope>NUCLEOTIDE SEQUENCE [LARGE SCALE GENOMIC DNA]</scope>
    <source>
        <tissue evidence="2">Rhizome</tissue>
    </source>
</reference>
<organism evidence="2 3">
    <name type="scientific">Zingiber officinale</name>
    <name type="common">Ginger</name>
    <name type="synonym">Amomum zingiber</name>
    <dbReference type="NCBI Taxonomy" id="94328"/>
    <lineage>
        <taxon>Eukaryota</taxon>
        <taxon>Viridiplantae</taxon>
        <taxon>Streptophyta</taxon>
        <taxon>Embryophyta</taxon>
        <taxon>Tracheophyta</taxon>
        <taxon>Spermatophyta</taxon>
        <taxon>Magnoliopsida</taxon>
        <taxon>Liliopsida</taxon>
        <taxon>Zingiberales</taxon>
        <taxon>Zingiberaceae</taxon>
        <taxon>Zingiber</taxon>
    </lineage>
</organism>
<evidence type="ECO:0000313" key="3">
    <source>
        <dbReference type="Proteomes" id="UP000734854"/>
    </source>
</evidence>
<dbReference type="AlphaFoldDB" id="A0A8J5FYC2"/>
<evidence type="ECO:0000256" key="1">
    <source>
        <dbReference type="SAM" id="MobiDB-lite"/>
    </source>
</evidence>
<gene>
    <name evidence="2" type="ORF">ZIOFF_043989</name>
</gene>
<comment type="caution">
    <text evidence="2">The sequence shown here is derived from an EMBL/GenBank/DDBJ whole genome shotgun (WGS) entry which is preliminary data.</text>
</comment>
<dbReference type="PANTHER" id="PTHR11439:SF517">
    <property type="entry name" value="CYSTEINE-RICH RLK (RECEPTOR-LIKE PROTEIN KINASE) 8"/>
    <property type="match status" value="1"/>
</dbReference>
<dbReference type="PANTHER" id="PTHR11439">
    <property type="entry name" value="GAG-POL-RELATED RETROTRANSPOSON"/>
    <property type="match status" value="1"/>
</dbReference>
<dbReference type="CDD" id="cd09272">
    <property type="entry name" value="RNase_HI_RT_Ty1"/>
    <property type="match status" value="1"/>
</dbReference>
<accession>A0A8J5FYC2</accession>
<sequence>MTDIGLMAYYLGIEVNQREDGSFISQAGYAREILKKFRMDNSKPINTPVECGVKLSKHDEEEKVDPTFFKSLVGSLRYLTCTRSDILYAVGLVSRYMEDPTTTHLKITKRILRYIKGTIDFGLLYSTSNHFKLEGYSDSDWGGDIGDRKSTTGFVFFMGDTTFTWMSKKQPIVALSTCEAEYVATTSCVCHAVWLRNLLNELSLPQEEATKIRGADGDDGRDIQVASHRWRRRRLHEAKDADEEEGDGVAAGHMDHGAADWKGQPEESSDDKTINEDSNECDVVVVREEASNGMVAAVAAAMYHRYSALIRRRFVAVMLVMSWLDACEEGQGRRRRRLLVGKIEQYM</sequence>
<dbReference type="Proteomes" id="UP000734854">
    <property type="component" value="Unassembled WGS sequence"/>
</dbReference>